<feature type="compositionally biased region" description="Basic and acidic residues" evidence="1">
    <location>
        <begin position="122"/>
        <end position="136"/>
    </location>
</feature>
<dbReference type="EMBL" id="JROU02001678">
    <property type="protein sequence ID" value="OEH75611.1"/>
    <property type="molecule type" value="Genomic_DNA"/>
</dbReference>
<sequence length="281" mass="30028">MRLTPILGVLLATLAAVVDATPKGGCSPTSLSSPPTNWKASSRSSTCLSSNSDESKDTNSHMPPKEGVASGSVSSSSSSSSSVRPQSQQEGATATESRLVSTAAVELQRRISSCRDFHLDSEGCSHESGTRKVPKDARHKKSAEATPDVLLPKRTGPGTKTLACSNLAYERLKRVKRVNRAIQNTISSVFCSPLSSVHIAEQLLRAAGLIVKATQGIKRCSRVHLSCPSSVMSESQRDQSNERSTWSVMASDFTMRSDATDEKPTVANFLKQTLTCGDRSE</sequence>
<feature type="signal peptide" evidence="2">
    <location>
        <begin position="1"/>
        <end position="20"/>
    </location>
</feature>
<keyword evidence="2" id="KW-0732">Signal</keyword>
<feature type="chain" id="PRO_5008913962" evidence="2">
    <location>
        <begin position="21"/>
        <end position="281"/>
    </location>
</feature>
<feature type="region of interest" description="Disordered" evidence="1">
    <location>
        <begin position="22"/>
        <end position="99"/>
    </location>
</feature>
<evidence type="ECO:0000313" key="4">
    <source>
        <dbReference type="Proteomes" id="UP000095192"/>
    </source>
</evidence>
<evidence type="ECO:0000256" key="1">
    <source>
        <dbReference type="SAM" id="MobiDB-lite"/>
    </source>
</evidence>
<dbReference type="InParanoid" id="A0A1D3CWN1"/>
<keyword evidence="4" id="KW-1185">Reference proteome</keyword>
<organism evidence="3 4">
    <name type="scientific">Cyclospora cayetanensis</name>
    <dbReference type="NCBI Taxonomy" id="88456"/>
    <lineage>
        <taxon>Eukaryota</taxon>
        <taxon>Sar</taxon>
        <taxon>Alveolata</taxon>
        <taxon>Apicomplexa</taxon>
        <taxon>Conoidasida</taxon>
        <taxon>Coccidia</taxon>
        <taxon>Eucoccidiorida</taxon>
        <taxon>Eimeriorina</taxon>
        <taxon>Eimeriidae</taxon>
        <taxon>Cyclospora</taxon>
    </lineage>
</organism>
<name>A0A1D3CWN1_9EIME</name>
<accession>A0A1D3CWN1</accession>
<feature type="compositionally biased region" description="Low complexity" evidence="1">
    <location>
        <begin position="41"/>
        <end position="52"/>
    </location>
</feature>
<feature type="compositionally biased region" description="Low complexity" evidence="1">
    <location>
        <begin position="70"/>
        <end position="83"/>
    </location>
</feature>
<proteinExistence type="predicted"/>
<feature type="compositionally biased region" description="Polar residues" evidence="1">
    <location>
        <begin position="27"/>
        <end position="40"/>
    </location>
</feature>
<reference evidence="3 4" key="1">
    <citation type="journal article" date="2016" name="BMC Genomics">
        <title>Comparative genomics reveals Cyclospora cayetanensis possesses coccidia-like metabolism and invasion components but unique surface antigens.</title>
        <authorList>
            <person name="Liu S."/>
            <person name="Wang L."/>
            <person name="Zheng H."/>
            <person name="Xu Z."/>
            <person name="Roellig D.M."/>
            <person name="Li N."/>
            <person name="Frace M.A."/>
            <person name="Tang K."/>
            <person name="Arrowood M.J."/>
            <person name="Moss D.M."/>
            <person name="Zhang L."/>
            <person name="Feng Y."/>
            <person name="Xiao L."/>
        </authorList>
    </citation>
    <scope>NUCLEOTIDE SEQUENCE [LARGE SCALE GENOMIC DNA]</scope>
    <source>
        <strain evidence="3 4">CHN_HEN01</strain>
    </source>
</reference>
<evidence type="ECO:0000313" key="3">
    <source>
        <dbReference type="EMBL" id="OEH75611.1"/>
    </source>
</evidence>
<dbReference type="VEuPathDB" id="ToxoDB:cyc_02093"/>
<feature type="region of interest" description="Disordered" evidence="1">
    <location>
        <begin position="122"/>
        <end position="157"/>
    </location>
</feature>
<dbReference type="Proteomes" id="UP000095192">
    <property type="component" value="Unassembled WGS sequence"/>
</dbReference>
<evidence type="ECO:0000256" key="2">
    <source>
        <dbReference type="SAM" id="SignalP"/>
    </source>
</evidence>
<protein>
    <submittedName>
        <fullName evidence="3">Uncharacterized protein</fullName>
    </submittedName>
</protein>
<gene>
    <name evidence="3" type="ORF">cyc_02093</name>
</gene>
<comment type="caution">
    <text evidence="3">The sequence shown here is derived from an EMBL/GenBank/DDBJ whole genome shotgun (WGS) entry which is preliminary data.</text>
</comment>
<feature type="compositionally biased region" description="Polar residues" evidence="1">
    <location>
        <begin position="84"/>
        <end position="99"/>
    </location>
</feature>
<dbReference type="AlphaFoldDB" id="A0A1D3CWN1"/>